<proteinExistence type="predicted"/>
<dbReference type="PANTHER" id="PTHR34383:SF3">
    <property type="entry name" value="POLYPHOSPHATE:AMP PHOSPHOTRANSFERASE"/>
    <property type="match status" value="1"/>
</dbReference>
<dbReference type="Proteomes" id="UP001174909">
    <property type="component" value="Unassembled WGS sequence"/>
</dbReference>
<keyword evidence="1" id="KW-0808">Transferase</keyword>
<dbReference type="SUPFAM" id="SSF52540">
    <property type="entry name" value="P-loop containing nucleoside triphosphate hydrolases"/>
    <property type="match status" value="1"/>
</dbReference>
<dbReference type="AlphaFoldDB" id="A0AA35R7P7"/>
<dbReference type="GO" id="GO:0006797">
    <property type="term" value="P:polyphosphate metabolic process"/>
    <property type="evidence" value="ECO:0007669"/>
    <property type="project" value="InterPro"/>
</dbReference>
<sequence length="265" mass="30925">MNIIKPGDLVDLNDYAPDFTGAYEKKGQTKRRLKKLHKQLLKLQELLYAGNQHALLIILQGMDTCGKDGTIRRVMAGMNVQGCDVVSFKVPSTDELSRDFLWRAHRAVPPKGKIGIFNRSHYEDVLVVRVHSLVPEDIWSQHYQQINDFEKMLVESGTVVLKFFLHISKDEQKARLESRISDPTKHWKVMESDVRERAYWDDYMQAYEVMLQKCSTDWAPWHVIPANKKWYRNLVITECIVETLRKLDMRYPEPSVDITKFTIGD</sequence>
<evidence type="ECO:0000256" key="1">
    <source>
        <dbReference type="ARBA" id="ARBA00022679"/>
    </source>
</evidence>
<gene>
    <name evidence="4" type="ORF">GBAR_LOCUS4673</name>
</gene>
<dbReference type="InterPro" id="IPR027417">
    <property type="entry name" value="P-loop_NTPase"/>
</dbReference>
<dbReference type="PANTHER" id="PTHR34383">
    <property type="entry name" value="POLYPHOSPHATE:AMP PHOSPHOTRANSFERASE-RELATED"/>
    <property type="match status" value="1"/>
</dbReference>
<comment type="caution">
    <text evidence="4">The sequence shown here is derived from an EMBL/GenBank/DDBJ whole genome shotgun (WGS) entry which is preliminary data.</text>
</comment>
<accession>A0AA35R7P7</accession>
<keyword evidence="2" id="KW-0418">Kinase</keyword>
<dbReference type="Pfam" id="PF03976">
    <property type="entry name" value="PPK2"/>
    <property type="match status" value="1"/>
</dbReference>
<protein>
    <submittedName>
        <fullName evidence="4">Polyphosphate:AMP/ADP phosphotransferase</fullName>
    </submittedName>
</protein>
<evidence type="ECO:0000256" key="2">
    <source>
        <dbReference type="ARBA" id="ARBA00022777"/>
    </source>
</evidence>
<dbReference type="NCBIfam" id="TIGR03709">
    <property type="entry name" value="PPK2_rel_1"/>
    <property type="match status" value="1"/>
</dbReference>
<organism evidence="4 5">
    <name type="scientific">Geodia barretti</name>
    <name type="common">Barrett's horny sponge</name>
    <dbReference type="NCBI Taxonomy" id="519541"/>
    <lineage>
        <taxon>Eukaryota</taxon>
        <taxon>Metazoa</taxon>
        <taxon>Porifera</taxon>
        <taxon>Demospongiae</taxon>
        <taxon>Heteroscleromorpha</taxon>
        <taxon>Tetractinellida</taxon>
        <taxon>Astrophorina</taxon>
        <taxon>Geodiidae</taxon>
        <taxon>Geodia</taxon>
    </lineage>
</organism>
<dbReference type="InterPro" id="IPR016898">
    <property type="entry name" value="Polyphosphate_phosphotransfera"/>
</dbReference>
<dbReference type="EMBL" id="CASHTH010000683">
    <property type="protein sequence ID" value="CAI8006373.1"/>
    <property type="molecule type" value="Genomic_DNA"/>
</dbReference>
<dbReference type="InterPro" id="IPR022488">
    <property type="entry name" value="PPK2-related"/>
</dbReference>
<name>A0AA35R7P7_GEOBA</name>
<dbReference type="GO" id="GO:0008976">
    <property type="term" value="F:polyphosphate kinase activity"/>
    <property type="evidence" value="ECO:0007669"/>
    <property type="project" value="InterPro"/>
</dbReference>
<evidence type="ECO:0000313" key="4">
    <source>
        <dbReference type="EMBL" id="CAI8006373.1"/>
    </source>
</evidence>
<feature type="domain" description="Polyphosphate kinase-2-related" evidence="3">
    <location>
        <begin position="25"/>
        <end position="246"/>
    </location>
</feature>
<reference evidence="4" key="1">
    <citation type="submission" date="2023-03" db="EMBL/GenBank/DDBJ databases">
        <authorList>
            <person name="Steffen K."/>
            <person name="Cardenas P."/>
        </authorList>
    </citation>
    <scope>NUCLEOTIDE SEQUENCE</scope>
</reference>
<keyword evidence="5" id="KW-1185">Reference proteome</keyword>
<dbReference type="PIRSF" id="PIRSF028756">
    <property type="entry name" value="PPK2_prd"/>
    <property type="match status" value="1"/>
</dbReference>
<dbReference type="Gene3D" id="3.40.50.300">
    <property type="entry name" value="P-loop containing nucleotide triphosphate hydrolases"/>
    <property type="match status" value="1"/>
</dbReference>
<evidence type="ECO:0000313" key="5">
    <source>
        <dbReference type="Proteomes" id="UP001174909"/>
    </source>
</evidence>
<dbReference type="InterPro" id="IPR022300">
    <property type="entry name" value="PPK2-rel_1"/>
</dbReference>
<evidence type="ECO:0000259" key="3">
    <source>
        <dbReference type="Pfam" id="PF03976"/>
    </source>
</evidence>